<proteinExistence type="inferred from homology"/>
<evidence type="ECO:0000256" key="6">
    <source>
        <dbReference type="HAMAP-Rule" id="MF_00073"/>
    </source>
</evidence>
<evidence type="ECO:0000256" key="2">
    <source>
        <dbReference type="ARBA" id="ARBA00022814"/>
    </source>
</evidence>
<dbReference type="InterPro" id="IPR006027">
    <property type="entry name" value="NusB_RsmB_TIM44"/>
</dbReference>
<dbReference type="EMBL" id="JBHSJJ010000005">
    <property type="protein sequence ID" value="MFC4872178.1"/>
    <property type="molecule type" value="Genomic_DNA"/>
</dbReference>
<gene>
    <name evidence="6 8" type="primary">nusB</name>
    <name evidence="8" type="ORF">ACFPFU_10795</name>
</gene>
<reference evidence="9" key="1">
    <citation type="journal article" date="2019" name="Int. J. Syst. Evol. Microbiol.">
        <title>The Global Catalogue of Microorganisms (GCM) 10K type strain sequencing project: providing services to taxonomists for standard genome sequencing and annotation.</title>
        <authorList>
            <consortium name="The Broad Institute Genomics Platform"/>
            <consortium name="The Broad Institute Genome Sequencing Center for Infectious Disease"/>
            <person name="Wu L."/>
            <person name="Ma J."/>
        </authorList>
    </citation>
    <scope>NUCLEOTIDE SEQUENCE [LARGE SCALE GENOMIC DNA]</scope>
    <source>
        <strain evidence="9">CGMCC 4.7466</strain>
    </source>
</reference>
<comment type="caution">
    <text evidence="8">The sequence shown here is derived from an EMBL/GenBank/DDBJ whole genome shotgun (WGS) entry which is preliminary data.</text>
</comment>
<dbReference type="RefSeq" id="WP_377064349.1">
    <property type="nucleotide sequence ID" value="NZ_JBHSJJ010000005.1"/>
</dbReference>
<evidence type="ECO:0000259" key="7">
    <source>
        <dbReference type="Pfam" id="PF01029"/>
    </source>
</evidence>
<dbReference type="HAMAP" id="MF_00073">
    <property type="entry name" value="NusB"/>
    <property type="match status" value="1"/>
</dbReference>
<dbReference type="NCBIfam" id="TIGR01951">
    <property type="entry name" value="nusB"/>
    <property type="match status" value="1"/>
</dbReference>
<dbReference type="Pfam" id="PF01029">
    <property type="entry name" value="NusB"/>
    <property type="match status" value="1"/>
</dbReference>
<dbReference type="PANTHER" id="PTHR11078:SF3">
    <property type="entry name" value="ANTITERMINATION NUSB DOMAIN-CONTAINING PROTEIN"/>
    <property type="match status" value="1"/>
</dbReference>
<sequence length="394" mass="45597">MLNRRILRVKAFQTLYAYQQCKLSNFNLAHDYIREAFQPDLNSMEVQDKVLLKKNAETCIRLFSESIDGKVLATSGEDASKISDVAIRAMDLFHKSNKKDREFLKKNMVNAVENIPGLYLYAVKILIGFRNHVRQESHKKRKLSEQAVTYTDTGFNLGKNQVLEIIAANHSFEKACARFHVDITDLEQEIKEWYRELVKTNEDYQDYSKIEAPSLEQDNEILQILLKKVVFKSDPILSFFQDRDLNWSENKPIVRSLALKVVKHIDGDRDLEDDLLPDIAINWEEDKEFFQNIFNLTIESEREFSDLIAEKASNWDVERIALTDKVILTMALTEMVNFPSIPIKVTINEYIDISKTYSTPKSKQFVNGLLDTISKELTESGKIRKSGRGLIDNK</sequence>
<comment type="function">
    <text evidence="6">Involved in transcription antitermination. Required for transcription of ribosomal RNA (rRNA) genes. Binds specifically to the boxA antiterminator sequence of the ribosomal RNA (rrn) operons.</text>
</comment>
<comment type="similarity">
    <text evidence="1 6">Belongs to the NusB family.</text>
</comment>
<keyword evidence="5 6" id="KW-0804">Transcription</keyword>
<evidence type="ECO:0000256" key="5">
    <source>
        <dbReference type="ARBA" id="ARBA00023163"/>
    </source>
</evidence>
<dbReference type="InterPro" id="IPR035926">
    <property type="entry name" value="NusB-like_sf"/>
</dbReference>
<keyword evidence="9" id="KW-1185">Reference proteome</keyword>
<organism evidence="8 9">
    <name type="scientific">Negadavirga shengliensis</name>
    <dbReference type="NCBI Taxonomy" id="1389218"/>
    <lineage>
        <taxon>Bacteria</taxon>
        <taxon>Pseudomonadati</taxon>
        <taxon>Bacteroidota</taxon>
        <taxon>Cytophagia</taxon>
        <taxon>Cytophagales</taxon>
        <taxon>Cyclobacteriaceae</taxon>
        <taxon>Negadavirga</taxon>
    </lineage>
</organism>
<name>A0ABV9T0E7_9BACT</name>
<evidence type="ECO:0000256" key="4">
    <source>
        <dbReference type="ARBA" id="ARBA00023015"/>
    </source>
</evidence>
<dbReference type="Gene3D" id="1.10.940.10">
    <property type="entry name" value="NusB-like"/>
    <property type="match status" value="1"/>
</dbReference>
<keyword evidence="4 6" id="KW-0805">Transcription regulation</keyword>
<protein>
    <recommendedName>
        <fullName evidence="6">Transcription antitermination protein NusB</fullName>
    </recommendedName>
    <alternativeName>
        <fullName evidence="6">Antitermination factor NusB</fullName>
    </alternativeName>
</protein>
<evidence type="ECO:0000256" key="1">
    <source>
        <dbReference type="ARBA" id="ARBA00005952"/>
    </source>
</evidence>
<dbReference type="Proteomes" id="UP001595818">
    <property type="component" value="Unassembled WGS sequence"/>
</dbReference>
<evidence type="ECO:0000313" key="9">
    <source>
        <dbReference type="Proteomes" id="UP001595818"/>
    </source>
</evidence>
<keyword evidence="2 6" id="KW-0889">Transcription antitermination</keyword>
<feature type="domain" description="NusB/RsmB/TIM44" evidence="7">
    <location>
        <begin position="254"/>
        <end position="375"/>
    </location>
</feature>
<evidence type="ECO:0000313" key="8">
    <source>
        <dbReference type="EMBL" id="MFC4872178.1"/>
    </source>
</evidence>
<accession>A0ABV9T0E7</accession>
<dbReference type="PANTHER" id="PTHR11078">
    <property type="entry name" value="N UTILIZATION SUBSTANCE PROTEIN B-RELATED"/>
    <property type="match status" value="1"/>
</dbReference>
<dbReference type="SUPFAM" id="SSF48013">
    <property type="entry name" value="NusB-like"/>
    <property type="match status" value="1"/>
</dbReference>
<evidence type="ECO:0000256" key="3">
    <source>
        <dbReference type="ARBA" id="ARBA00022884"/>
    </source>
</evidence>
<keyword evidence="3 6" id="KW-0694">RNA-binding</keyword>
<dbReference type="InterPro" id="IPR011605">
    <property type="entry name" value="NusB_fam"/>
</dbReference>